<dbReference type="AlphaFoldDB" id="A0A955I8U0"/>
<sequence length="383" mass="43248">MEYGAYFYPITTRCPDRRNRADLMGYSPVDESLLTQNATPLFRGHMQPNTYTIDGLNGTTWDDGDLSAMHTQIELAQEYGLSYFVMDTYIGRKEGKPVQEMIEPLNHLVKLNQPNFGFACMAVMGSPRVVLPVPNVPDFEEVGRYYDRTKESVRYLIDTLATLYWNNPNYLQIDQRPYLPIFTSDMSPGHDGLDLPSMIEEMKEYSLKTYNVVPWVAGVVRKVKGAEALLQAGADGLTGYAFLPQFGRDSNPIQSYRQRIKDINKEWAEIQYLCNRFGVSFIPPAVVGWDASPRGMNNSNLSDVTGVYPYTPILTSATPELFGKHLREVANYIKEQAPPAQHRATICAWNEVTEGAALLPKIIDGKVNPQYLEEVKKLTMSES</sequence>
<name>A0A955I8U0_9BACT</name>
<evidence type="ECO:0000313" key="1">
    <source>
        <dbReference type="EMBL" id="MCA9380531.1"/>
    </source>
</evidence>
<dbReference type="GO" id="GO:0016787">
    <property type="term" value="F:hydrolase activity"/>
    <property type="evidence" value="ECO:0007669"/>
    <property type="project" value="UniProtKB-KW"/>
</dbReference>
<dbReference type="Pfam" id="PF14307">
    <property type="entry name" value="Glyco_tran_WbsX"/>
    <property type="match status" value="1"/>
</dbReference>
<dbReference type="PANTHER" id="PTHR41244">
    <property type="entry name" value="RHAMNAN SYNTHESIS F"/>
    <property type="match status" value="1"/>
</dbReference>
<dbReference type="Gene3D" id="3.20.20.80">
    <property type="entry name" value="Glycosidases"/>
    <property type="match status" value="1"/>
</dbReference>
<keyword evidence="1" id="KW-0378">Hydrolase</keyword>
<reference evidence="1" key="2">
    <citation type="journal article" date="2021" name="Microbiome">
        <title>Successional dynamics and alternative stable states in a saline activated sludge microbial community over 9 years.</title>
        <authorList>
            <person name="Wang Y."/>
            <person name="Ye J."/>
            <person name="Ju F."/>
            <person name="Liu L."/>
            <person name="Boyd J.A."/>
            <person name="Deng Y."/>
            <person name="Parks D.H."/>
            <person name="Jiang X."/>
            <person name="Yin X."/>
            <person name="Woodcroft B.J."/>
            <person name="Tyson G.W."/>
            <person name="Hugenholtz P."/>
            <person name="Polz M.F."/>
            <person name="Zhang T."/>
        </authorList>
    </citation>
    <scope>NUCLEOTIDE SEQUENCE</scope>
    <source>
        <strain evidence="1">HKST-UBA15</strain>
    </source>
</reference>
<comment type="caution">
    <text evidence="1">The sequence shown here is derived from an EMBL/GenBank/DDBJ whole genome shotgun (WGS) entry which is preliminary data.</text>
</comment>
<gene>
    <name evidence="1" type="ORF">KC675_05120</name>
</gene>
<organism evidence="1 2">
    <name type="scientific">Candidatus Dojkabacteria bacterium</name>
    <dbReference type="NCBI Taxonomy" id="2099670"/>
    <lineage>
        <taxon>Bacteria</taxon>
        <taxon>Candidatus Dojkabacteria</taxon>
    </lineage>
</organism>
<dbReference type="Proteomes" id="UP000745577">
    <property type="component" value="Unassembled WGS sequence"/>
</dbReference>
<reference evidence="1" key="1">
    <citation type="submission" date="2020-04" db="EMBL/GenBank/DDBJ databases">
        <authorList>
            <person name="Zhang T."/>
        </authorList>
    </citation>
    <scope>NUCLEOTIDE SEQUENCE</scope>
    <source>
        <strain evidence="1">HKST-UBA15</strain>
    </source>
</reference>
<accession>A0A955I8U0</accession>
<protein>
    <submittedName>
        <fullName evidence="1">Glycoside hydrolase family 99-like domain-containing protein</fullName>
    </submittedName>
</protein>
<dbReference type="InterPro" id="IPR032719">
    <property type="entry name" value="WbsX"/>
</dbReference>
<proteinExistence type="predicted"/>
<evidence type="ECO:0000313" key="2">
    <source>
        <dbReference type="Proteomes" id="UP000745577"/>
    </source>
</evidence>
<dbReference type="PANTHER" id="PTHR41244:SF1">
    <property type="entry name" value="GLYCOSYLTRANSFERASE"/>
    <property type="match status" value="1"/>
</dbReference>
<dbReference type="EMBL" id="JAGQLL010000079">
    <property type="protein sequence ID" value="MCA9380531.1"/>
    <property type="molecule type" value="Genomic_DNA"/>
</dbReference>